<evidence type="ECO:0000256" key="4">
    <source>
        <dbReference type="ARBA" id="ARBA00022692"/>
    </source>
</evidence>
<dbReference type="PANTHER" id="PTHR30250:SF10">
    <property type="entry name" value="LIPOPOLYSACCHARIDE BIOSYNTHESIS PROTEIN WZXC"/>
    <property type="match status" value="1"/>
</dbReference>
<reference evidence="9" key="1">
    <citation type="submission" date="2016-10" db="EMBL/GenBank/DDBJ databases">
        <authorList>
            <person name="Varghese N."/>
            <person name="Submissions S."/>
        </authorList>
    </citation>
    <scope>NUCLEOTIDE SEQUENCE [LARGE SCALE GENOMIC DNA]</scope>
    <source>
        <strain evidence="9">LP51</strain>
    </source>
</reference>
<evidence type="ECO:0000256" key="1">
    <source>
        <dbReference type="ARBA" id="ARBA00004651"/>
    </source>
</evidence>
<comment type="similarity">
    <text evidence="2">Belongs to the polysaccharide synthase family.</text>
</comment>
<protein>
    <submittedName>
        <fullName evidence="8">Membrane protein involved in the export of O-antigen and teichoic acid</fullName>
    </submittedName>
</protein>
<feature type="transmembrane region" description="Helical" evidence="7">
    <location>
        <begin position="168"/>
        <end position="189"/>
    </location>
</feature>
<keyword evidence="9" id="KW-1185">Reference proteome</keyword>
<dbReference type="Proteomes" id="UP000198724">
    <property type="component" value="Unassembled WGS sequence"/>
</dbReference>
<comment type="subcellular location">
    <subcellularLocation>
        <location evidence="1">Cell membrane</location>
        <topology evidence="1">Multi-pass membrane protein</topology>
    </subcellularLocation>
</comment>
<accession>A0A1I2R1A0</accession>
<dbReference type="OrthoDB" id="9770347at2"/>
<evidence type="ECO:0000313" key="8">
    <source>
        <dbReference type="EMBL" id="SFG33259.1"/>
    </source>
</evidence>
<evidence type="ECO:0000256" key="6">
    <source>
        <dbReference type="ARBA" id="ARBA00023136"/>
    </source>
</evidence>
<dbReference type="EMBL" id="FOOT01000002">
    <property type="protein sequence ID" value="SFG33259.1"/>
    <property type="molecule type" value="Genomic_DNA"/>
</dbReference>
<organism evidence="8 9">
    <name type="scientific">Pontibacter chinhatensis</name>
    <dbReference type="NCBI Taxonomy" id="1436961"/>
    <lineage>
        <taxon>Bacteria</taxon>
        <taxon>Pseudomonadati</taxon>
        <taxon>Bacteroidota</taxon>
        <taxon>Cytophagia</taxon>
        <taxon>Cytophagales</taxon>
        <taxon>Hymenobacteraceae</taxon>
        <taxon>Pontibacter</taxon>
    </lineage>
</organism>
<feature type="transmembrane region" description="Helical" evidence="7">
    <location>
        <begin position="90"/>
        <end position="112"/>
    </location>
</feature>
<evidence type="ECO:0000256" key="2">
    <source>
        <dbReference type="ARBA" id="ARBA00007430"/>
    </source>
</evidence>
<dbReference type="Pfam" id="PF13440">
    <property type="entry name" value="Polysacc_synt_3"/>
    <property type="match status" value="1"/>
</dbReference>
<name>A0A1I2R1A0_9BACT</name>
<dbReference type="STRING" id="1436961.SAMN05421739_102194"/>
<dbReference type="InterPro" id="IPR050833">
    <property type="entry name" value="Poly_Biosynth_Transport"/>
</dbReference>
<feature type="transmembrane region" description="Helical" evidence="7">
    <location>
        <begin position="235"/>
        <end position="256"/>
    </location>
</feature>
<dbReference type="AlphaFoldDB" id="A0A1I2R1A0"/>
<feature type="transmembrane region" description="Helical" evidence="7">
    <location>
        <begin position="299"/>
        <end position="321"/>
    </location>
</feature>
<evidence type="ECO:0000256" key="5">
    <source>
        <dbReference type="ARBA" id="ARBA00022989"/>
    </source>
</evidence>
<keyword evidence="6 7" id="KW-0472">Membrane</keyword>
<evidence type="ECO:0000313" key="9">
    <source>
        <dbReference type="Proteomes" id="UP000198724"/>
    </source>
</evidence>
<keyword evidence="3" id="KW-1003">Cell membrane</keyword>
<proteinExistence type="inferred from homology"/>
<feature type="transmembrane region" description="Helical" evidence="7">
    <location>
        <begin position="333"/>
        <end position="353"/>
    </location>
</feature>
<gene>
    <name evidence="8" type="ORF">SAMN05421739_102194</name>
</gene>
<dbReference type="PANTHER" id="PTHR30250">
    <property type="entry name" value="PST FAMILY PREDICTED COLANIC ACID TRANSPORTER"/>
    <property type="match status" value="1"/>
</dbReference>
<dbReference type="CDD" id="cd13127">
    <property type="entry name" value="MATE_tuaB_like"/>
    <property type="match status" value="1"/>
</dbReference>
<dbReference type="GO" id="GO:0005886">
    <property type="term" value="C:plasma membrane"/>
    <property type="evidence" value="ECO:0007669"/>
    <property type="project" value="UniProtKB-SubCell"/>
</dbReference>
<feature type="transmembrane region" description="Helical" evidence="7">
    <location>
        <begin position="209"/>
        <end position="229"/>
    </location>
</feature>
<sequence>MNTKTLKGKVVNGVFWNAVQLIINRGFDFIIKLVLAKLLFPEQFGLVGMAAVFTSFVQVFNELGMGAALVQRKEEDLREEHFQTTFWTGVIWSSALYLIIVFVVSPLAAGFYKEPMLKQIIPVLSLGVLSSPINIVHKAQLTKAMNFKKLAFIGNASKLFSGTISLGLAFYGAGVWSLVFSSVASFLVAMPMYFRATGWKPKMIWDKQAFYEIFGFGVYTTGTNVFNNLTSKIDYLLIGKLMSASALGSYTLAFVLTDTFRSQLMSLMNQVMYPVYGQKQNDPVSLKRYYLNVVKYNSLIIYPIMVSLFVLGEPFILSFFGEKWVDTIEPLRILSLSVMVHMMVNSNTSLIRGLGKPGLEMRIQLFKTLLLYVPSISLGIYWYGVVGAAYAILFNKIISVFIAQYFLKKLLGLSFIELFQELKVPLIASLTSFIVVYLLNSYGINFIICAMIQFVVYVLVTWLMMGDELIAQVKSVGLLKLNK</sequence>
<keyword evidence="5 7" id="KW-1133">Transmembrane helix</keyword>
<dbReference type="RefSeq" id="WP_092099668.1">
    <property type="nucleotide sequence ID" value="NZ_FOOT01000002.1"/>
</dbReference>
<feature type="transmembrane region" description="Helical" evidence="7">
    <location>
        <begin position="47"/>
        <end position="70"/>
    </location>
</feature>
<evidence type="ECO:0000256" key="3">
    <source>
        <dbReference type="ARBA" id="ARBA00022475"/>
    </source>
</evidence>
<evidence type="ECO:0000256" key="7">
    <source>
        <dbReference type="SAM" id="Phobius"/>
    </source>
</evidence>
<keyword evidence="4 7" id="KW-0812">Transmembrane</keyword>
<feature type="transmembrane region" description="Helical" evidence="7">
    <location>
        <begin position="365"/>
        <end position="383"/>
    </location>
</feature>
<feature type="transmembrane region" description="Helical" evidence="7">
    <location>
        <begin position="444"/>
        <end position="465"/>
    </location>
</feature>